<gene>
    <name evidence="1" type="ORF">M407DRAFT_71182</name>
</gene>
<sequence length="731" mass="84195">MRALSGLSFVLYDMCNNSCMLFAGKYASLSRCTYCRHPRFRSNKKPFKQFHYLPFIPQVQALYSNTISAKTMRYRHDHHDDNTFREDGRISDVYDSVLYRNLRRSEWENVICIGLIPGPRKPKNFNSFMWVYSEELKHAARGVSTYDAEEDALFPLHIYAPLGSGDMPAVASAFSCTKNHNAKRPCRFCPIEAVPIKTQVRKKKKNPIHYVPMTRPPNYAPNSLDPGNLPTISHAEFVHRAKLVDHAPTVSDRNELSQLYGINTTPILASVPGVSFPYSFPFDFMHLLENLLKNYVKLISGDFKGLKGGRETYILPNKVWKEIGAATVAANATIPASFGRRIPNIAEDRTYFTAEAYLVWFTLYAPIILRNRFSRPKYYNHFMLLVGIINRCLAIVTTREERAALRRDILAWYAEYEQIFYQFTASRLPACLITVHAWLHVVDLIEQSGPLWGYWCWVMERYCSRLLRAVSSRKYPYASLNRRILETQSLLAIRNSFNLQDALPRYTVAHQSRTQESWEDEEKSQYSDLKLVGPSRILRLDEDKLDSLKKRIAVHIMTRNGVANRSLVLSSLPQKILQWSKIQIKDGDIVSSLHGDNRQEENQRTANFCQYELLVDALARNHDVAPVLDGKTFFGEVERIFLMQLSRNPKLNQPKDEIIILLDIHSCITHTEAHGFFEYERYGSREVVDGSALRAVVGRIRQGAGWTFVRRPGVFEHATYAYEDEDTLSDD</sequence>
<reference evidence="2" key="2">
    <citation type="submission" date="2015-01" db="EMBL/GenBank/DDBJ databases">
        <title>Evolutionary Origins and Diversification of the Mycorrhizal Mutualists.</title>
        <authorList>
            <consortium name="DOE Joint Genome Institute"/>
            <consortium name="Mycorrhizal Genomics Consortium"/>
            <person name="Kohler A."/>
            <person name="Kuo A."/>
            <person name="Nagy L.G."/>
            <person name="Floudas D."/>
            <person name="Copeland A."/>
            <person name="Barry K.W."/>
            <person name="Cichocki N."/>
            <person name="Veneault-Fourrey C."/>
            <person name="LaButti K."/>
            <person name="Lindquist E.A."/>
            <person name="Lipzen A."/>
            <person name="Lundell T."/>
            <person name="Morin E."/>
            <person name="Murat C."/>
            <person name="Riley R."/>
            <person name="Ohm R."/>
            <person name="Sun H."/>
            <person name="Tunlid A."/>
            <person name="Henrissat B."/>
            <person name="Grigoriev I.V."/>
            <person name="Hibbett D.S."/>
            <person name="Martin F."/>
        </authorList>
    </citation>
    <scope>NUCLEOTIDE SEQUENCE [LARGE SCALE GENOMIC DNA]</scope>
    <source>
        <strain evidence="2">MUT 4182</strain>
    </source>
</reference>
<accession>A0A0C3QMC8</accession>
<keyword evidence="2" id="KW-1185">Reference proteome</keyword>
<dbReference type="PANTHER" id="PTHR46579">
    <property type="entry name" value="F5/8 TYPE C DOMAIN-CONTAINING PROTEIN-RELATED"/>
    <property type="match status" value="1"/>
</dbReference>
<evidence type="ECO:0000313" key="2">
    <source>
        <dbReference type="Proteomes" id="UP000054248"/>
    </source>
</evidence>
<dbReference type="Proteomes" id="UP000054248">
    <property type="component" value="Unassembled WGS sequence"/>
</dbReference>
<protein>
    <recommendedName>
        <fullName evidence="3">Transposase domain-containing protein</fullName>
    </recommendedName>
</protein>
<reference evidence="1 2" key="1">
    <citation type="submission" date="2014-04" db="EMBL/GenBank/DDBJ databases">
        <authorList>
            <consortium name="DOE Joint Genome Institute"/>
            <person name="Kuo A."/>
            <person name="Girlanda M."/>
            <person name="Perotto S."/>
            <person name="Kohler A."/>
            <person name="Nagy L.G."/>
            <person name="Floudas D."/>
            <person name="Copeland A."/>
            <person name="Barry K.W."/>
            <person name="Cichocki N."/>
            <person name="Veneault-Fourrey C."/>
            <person name="LaButti K."/>
            <person name="Lindquist E.A."/>
            <person name="Lipzen A."/>
            <person name="Lundell T."/>
            <person name="Morin E."/>
            <person name="Murat C."/>
            <person name="Sun H."/>
            <person name="Tunlid A."/>
            <person name="Henrissat B."/>
            <person name="Grigoriev I.V."/>
            <person name="Hibbett D.S."/>
            <person name="Martin F."/>
            <person name="Nordberg H.P."/>
            <person name="Cantor M.N."/>
            <person name="Hua S.X."/>
        </authorList>
    </citation>
    <scope>NUCLEOTIDE SEQUENCE [LARGE SCALE GENOMIC DNA]</scope>
    <source>
        <strain evidence="1 2">MUT 4182</strain>
    </source>
</reference>
<dbReference type="OrthoDB" id="2404451at2759"/>
<proteinExistence type="predicted"/>
<evidence type="ECO:0008006" key="3">
    <source>
        <dbReference type="Google" id="ProtNLM"/>
    </source>
</evidence>
<evidence type="ECO:0000313" key="1">
    <source>
        <dbReference type="EMBL" id="KIO28971.1"/>
    </source>
</evidence>
<dbReference type="EMBL" id="KN822988">
    <property type="protein sequence ID" value="KIO28971.1"/>
    <property type="molecule type" value="Genomic_DNA"/>
</dbReference>
<organism evidence="1 2">
    <name type="scientific">Tulasnella calospora MUT 4182</name>
    <dbReference type="NCBI Taxonomy" id="1051891"/>
    <lineage>
        <taxon>Eukaryota</taxon>
        <taxon>Fungi</taxon>
        <taxon>Dikarya</taxon>
        <taxon>Basidiomycota</taxon>
        <taxon>Agaricomycotina</taxon>
        <taxon>Agaricomycetes</taxon>
        <taxon>Cantharellales</taxon>
        <taxon>Tulasnellaceae</taxon>
        <taxon>Tulasnella</taxon>
    </lineage>
</organism>
<dbReference type="AlphaFoldDB" id="A0A0C3QMC8"/>
<dbReference type="HOGENOM" id="CLU_009141_0_0_1"/>
<dbReference type="PANTHER" id="PTHR46579:SF1">
    <property type="entry name" value="F5_8 TYPE C DOMAIN-CONTAINING PROTEIN"/>
    <property type="match status" value="1"/>
</dbReference>
<dbReference type="STRING" id="1051891.A0A0C3QMC8"/>
<name>A0A0C3QMC8_9AGAM</name>